<evidence type="ECO:0000313" key="4">
    <source>
        <dbReference type="EMBL" id="MBC1798469.1"/>
    </source>
</evidence>
<feature type="compositionally biased region" description="Low complexity" evidence="1">
    <location>
        <begin position="594"/>
        <end position="608"/>
    </location>
</feature>
<feature type="compositionally biased region" description="Low complexity" evidence="1">
    <location>
        <begin position="480"/>
        <end position="544"/>
    </location>
</feature>
<keyword evidence="2" id="KW-0812">Transmembrane</keyword>
<evidence type="ECO:0000313" key="5">
    <source>
        <dbReference type="Proteomes" id="UP000548082"/>
    </source>
</evidence>
<feature type="transmembrane region" description="Helical" evidence="2">
    <location>
        <begin position="33"/>
        <end position="53"/>
    </location>
</feature>
<dbReference type="EMBL" id="JAARVD010000011">
    <property type="protein sequence ID" value="MBC1798469.1"/>
    <property type="molecule type" value="Genomic_DNA"/>
</dbReference>
<feature type="transmembrane region" description="Helical" evidence="2">
    <location>
        <begin position="108"/>
        <end position="126"/>
    </location>
</feature>
<dbReference type="RefSeq" id="WP_185545649.1">
    <property type="nucleotide sequence ID" value="NZ_JAARVD010000011.1"/>
</dbReference>
<dbReference type="Proteomes" id="UP000548082">
    <property type="component" value="Unassembled WGS sequence"/>
</dbReference>
<keyword evidence="2" id="KW-0472">Membrane</keyword>
<reference evidence="4 5" key="1">
    <citation type="submission" date="2020-03" db="EMBL/GenBank/DDBJ databases">
        <title>Soil Listeria distribution.</title>
        <authorList>
            <person name="Liao J."/>
            <person name="Wiedmann M."/>
        </authorList>
    </citation>
    <scope>NUCLEOTIDE SEQUENCE [LARGE SCALE GENOMIC DNA]</scope>
    <source>
        <strain evidence="4 5">FSL L7-0990</strain>
    </source>
</reference>
<evidence type="ECO:0000256" key="1">
    <source>
        <dbReference type="SAM" id="MobiDB-lite"/>
    </source>
</evidence>
<protein>
    <recommendedName>
        <fullName evidence="3">DUF8208 domain-containing protein</fullName>
    </recommendedName>
</protein>
<feature type="compositionally biased region" description="Basic and acidic residues" evidence="1">
    <location>
        <begin position="435"/>
        <end position="452"/>
    </location>
</feature>
<proteinExistence type="predicted"/>
<comment type="caution">
    <text evidence="4">The sequence shown here is derived from an EMBL/GenBank/DDBJ whole genome shotgun (WGS) entry which is preliminary data.</text>
</comment>
<dbReference type="InterPro" id="IPR058066">
    <property type="entry name" value="pXO2-14_N"/>
</dbReference>
<gene>
    <name evidence="4" type="ORF">HCA55_17150</name>
</gene>
<organism evidence="4 5">
    <name type="scientific">Listeria booriae</name>
    <dbReference type="NCBI Taxonomy" id="1552123"/>
    <lineage>
        <taxon>Bacteria</taxon>
        <taxon>Bacillati</taxon>
        <taxon>Bacillota</taxon>
        <taxon>Bacilli</taxon>
        <taxon>Bacillales</taxon>
        <taxon>Listeriaceae</taxon>
        <taxon>Listeria</taxon>
    </lineage>
</organism>
<feature type="transmembrane region" description="Helical" evidence="2">
    <location>
        <begin position="294"/>
        <end position="315"/>
    </location>
</feature>
<dbReference type="Pfam" id="PF26635">
    <property type="entry name" value="DUF8208"/>
    <property type="match status" value="1"/>
</dbReference>
<accession>A0A842B830</accession>
<feature type="region of interest" description="Disordered" evidence="1">
    <location>
        <begin position="414"/>
        <end position="668"/>
    </location>
</feature>
<feature type="transmembrane region" description="Helical" evidence="2">
    <location>
        <begin position="238"/>
        <end position="264"/>
    </location>
</feature>
<feature type="compositionally biased region" description="Polar residues" evidence="1">
    <location>
        <begin position="453"/>
        <end position="477"/>
    </location>
</feature>
<feature type="compositionally biased region" description="Polar residues" evidence="1">
    <location>
        <begin position="545"/>
        <end position="564"/>
    </location>
</feature>
<evidence type="ECO:0000259" key="3">
    <source>
        <dbReference type="Pfam" id="PF26635"/>
    </source>
</evidence>
<feature type="transmembrane region" description="Helical" evidence="2">
    <location>
        <begin position="335"/>
        <end position="352"/>
    </location>
</feature>
<sequence>MKEEELLKLLIKFSDFFSINSFAKDVFRDMFMWLIKGLVTVNSVMENVFFYAIKLISWPTTKTMEVLINDPAKGLVIIALALMVLTLMFIGGKMIMGDRVSAQEFTRNFLMAVLVLIGLSGFMGSLEKLTFAGVEVGKNAFSSEENSMISYQIVKDNITDLKALDADKWQTTTPKKANYLKESNWKSVNFNEVIQDDFKNAKDLSKKRIDQNESGEDIVADLDSSFWLPATNDYYYRYHVSFTAIIIQEIFILLVFAFSTLIIVQTAFELGIKGTIGPFIAATDLATGQRIKNLITDIIGAYVKIIVLVFVIQLYRVFMNWTQTLSFSDSLTETLVLKCLIVVGAFFAVLRGSGSVQRLLGIDVSQGFGQQALMGTLAGAQIMKGAGSLASGATKGAARQFGKNGFVGKRAQNLANKRSENAKRQALTDGLGGKESYKEKMNPKRQAQREGYNESQQILATEQAMNQQKNTTSNPDHTPSDTGSTNSGSGSGTELSGGKQSNQSPGQSNQGEQSSDNRNTSNTSSSPSHTNSTSANSISSNGGSQELSRTAQQESTPGGETKQGSRAVDRLNQQRKTNPGTNKTAPAKPANRMASPSASYSNSMATSSGNDLEGQEEKEEMQYSTRPQRKTPQKVNRQVPKPISRQVPKKPEKTHGKATFKSNKPQTE</sequence>
<dbReference type="NCBIfam" id="NF045890">
    <property type="entry name" value="conj_pls20_p028"/>
    <property type="match status" value="1"/>
</dbReference>
<feature type="compositionally biased region" description="Polar residues" evidence="1">
    <location>
        <begin position="574"/>
        <end position="584"/>
    </location>
</feature>
<dbReference type="AlphaFoldDB" id="A0A842B830"/>
<name>A0A842B830_9LIST</name>
<keyword evidence="2" id="KW-1133">Transmembrane helix</keyword>
<feature type="transmembrane region" description="Helical" evidence="2">
    <location>
        <begin position="73"/>
        <end position="96"/>
    </location>
</feature>
<evidence type="ECO:0000256" key="2">
    <source>
        <dbReference type="SAM" id="Phobius"/>
    </source>
</evidence>
<dbReference type="InterPro" id="IPR058521">
    <property type="entry name" value="DUF8208"/>
</dbReference>
<feature type="domain" description="DUF8208" evidence="3">
    <location>
        <begin position="19"/>
        <end position="376"/>
    </location>
</feature>